<evidence type="ECO:0000259" key="8">
    <source>
        <dbReference type="Pfam" id="PF10590"/>
    </source>
</evidence>
<evidence type="ECO:0000256" key="6">
    <source>
        <dbReference type="NCBIfam" id="TIGR00558"/>
    </source>
</evidence>
<dbReference type="GO" id="GO:0004733">
    <property type="term" value="F:pyridoxamine phosphate oxidase activity"/>
    <property type="evidence" value="ECO:0007669"/>
    <property type="project" value="UniProtKB-EC"/>
</dbReference>
<dbReference type="Pfam" id="PF10590">
    <property type="entry name" value="PNP_phzG_C"/>
    <property type="match status" value="1"/>
</dbReference>
<proteinExistence type="inferred from homology"/>
<dbReference type="PANTHER" id="PTHR10851">
    <property type="entry name" value="PYRIDOXINE-5-PHOSPHATE OXIDASE"/>
    <property type="match status" value="1"/>
</dbReference>
<evidence type="ECO:0000256" key="4">
    <source>
        <dbReference type="ARBA" id="ARBA00022643"/>
    </source>
</evidence>
<evidence type="ECO:0000313" key="10">
    <source>
        <dbReference type="Proteomes" id="UP000443582"/>
    </source>
</evidence>
<dbReference type="NCBIfam" id="TIGR00558">
    <property type="entry name" value="pdxH"/>
    <property type="match status" value="1"/>
</dbReference>
<dbReference type="NCBIfam" id="NF004231">
    <property type="entry name" value="PRK05679.1"/>
    <property type="match status" value="1"/>
</dbReference>
<gene>
    <name evidence="9" type="primary">pdxH</name>
    <name evidence="9" type="ORF">DAY19_06810</name>
</gene>
<keyword evidence="10" id="KW-1185">Reference proteome</keyword>
<evidence type="ECO:0000256" key="2">
    <source>
        <dbReference type="ARBA" id="ARBA00007301"/>
    </source>
</evidence>
<keyword evidence="4" id="KW-0288">FMN</keyword>
<dbReference type="InterPro" id="IPR011576">
    <property type="entry name" value="Pyridox_Oxase_N"/>
</dbReference>
<organism evidence="9 10">
    <name type="scientific">Halobacteriovorax vibrionivorans</name>
    <dbReference type="NCBI Taxonomy" id="2152716"/>
    <lineage>
        <taxon>Bacteria</taxon>
        <taxon>Pseudomonadati</taxon>
        <taxon>Bdellovibrionota</taxon>
        <taxon>Bacteriovoracia</taxon>
        <taxon>Bacteriovoracales</taxon>
        <taxon>Halobacteriovoraceae</taxon>
        <taxon>Halobacteriovorax</taxon>
    </lineage>
</organism>
<dbReference type="Proteomes" id="UP000443582">
    <property type="component" value="Unassembled WGS sequence"/>
</dbReference>
<sequence length="201" mass="23684">MSDYKDFIGDFKESPVEIFEKWFQDAQDKEENAPAFILSTVDEHGAPNARTLLLKEVHKGKPLFFTNYNSVKAKEIDGNNNVAMTFYWHRLGKQVRIRGKISKCERDISRSYFQSRAKESQVASLTSKQSESVPSRKNLETEYHENLIRYNNESVPYPENWGGYYVEVNEITFFIYGEHRLNDRFQFVKKGNKWDSLRLYP</sequence>
<feature type="domain" description="Pyridoxamine 5'-phosphate oxidase N-terminal" evidence="7">
    <location>
        <begin position="31"/>
        <end position="142"/>
    </location>
</feature>
<dbReference type="Pfam" id="PF01243">
    <property type="entry name" value="PNPOx_N"/>
    <property type="match status" value="1"/>
</dbReference>
<dbReference type="Gene3D" id="2.30.110.10">
    <property type="entry name" value="Electron Transport, Fmn-binding Protein, Chain A"/>
    <property type="match status" value="1"/>
</dbReference>
<protein>
    <recommendedName>
        <fullName evidence="6">Pyridoxamine 5'-phosphate oxidase</fullName>
        <ecNumber evidence="6">1.4.3.5</ecNumber>
    </recommendedName>
</protein>
<accession>A0ABY0IFM6</accession>
<evidence type="ECO:0000259" key="7">
    <source>
        <dbReference type="Pfam" id="PF01243"/>
    </source>
</evidence>
<dbReference type="InterPro" id="IPR019576">
    <property type="entry name" value="Pyridoxamine_oxidase_dimer_C"/>
</dbReference>
<dbReference type="PANTHER" id="PTHR10851:SF0">
    <property type="entry name" value="PYRIDOXINE-5'-PHOSPHATE OXIDASE"/>
    <property type="match status" value="1"/>
</dbReference>
<comment type="cofactor">
    <cofactor evidence="1">
        <name>FMN</name>
        <dbReference type="ChEBI" id="CHEBI:58210"/>
    </cofactor>
</comment>
<dbReference type="InterPro" id="IPR000659">
    <property type="entry name" value="Pyridox_Oxase"/>
</dbReference>
<keyword evidence="3" id="KW-0285">Flavoprotein</keyword>
<dbReference type="PIRSF" id="PIRSF000190">
    <property type="entry name" value="Pyd_amn-ph_oxd"/>
    <property type="match status" value="1"/>
</dbReference>
<dbReference type="RefSeq" id="WP_114706457.1">
    <property type="nucleotide sequence ID" value="NZ_QDKL01000002.1"/>
</dbReference>
<comment type="caution">
    <text evidence="9">The sequence shown here is derived from an EMBL/GenBank/DDBJ whole genome shotgun (WGS) entry which is preliminary data.</text>
</comment>
<evidence type="ECO:0000256" key="5">
    <source>
        <dbReference type="ARBA" id="ARBA00023002"/>
    </source>
</evidence>
<evidence type="ECO:0000256" key="3">
    <source>
        <dbReference type="ARBA" id="ARBA00022630"/>
    </source>
</evidence>
<feature type="domain" description="Pyridoxine 5'-phosphate oxidase dimerisation C-terminal" evidence="8">
    <location>
        <begin position="161"/>
        <end position="201"/>
    </location>
</feature>
<dbReference type="EC" id="1.4.3.5" evidence="6"/>
<dbReference type="EMBL" id="QDKL01000002">
    <property type="protein sequence ID" value="RZF21390.1"/>
    <property type="molecule type" value="Genomic_DNA"/>
</dbReference>
<keyword evidence="5 9" id="KW-0560">Oxidoreductase</keyword>
<name>A0ABY0IFM6_9BACT</name>
<comment type="similarity">
    <text evidence="2">Belongs to the pyridoxamine 5'-phosphate oxidase family.</text>
</comment>
<dbReference type="InterPro" id="IPR012349">
    <property type="entry name" value="Split_barrel_FMN-bd"/>
</dbReference>
<reference evidence="10" key="1">
    <citation type="journal article" date="2019" name="Int. J. Syst. Evol. Microbiol.">
        <title>Halobacteriovorax valvorus sp. nov., a novel prokaryotic predator isolated from coastal seawater of China.</title>
        <authorList>
            <person name="Chen M.-X."/>
        </authorList>
    </citation>
    <scope>NUCLEOTIDE SEQUENCE [LARGE SCALE GENOMIC DNA]</scope>
    <source>
        <strain evidence="10">BL9</strain>
    </source>
</reference>
<evidence type="ECO:0000256" key="1">
    <source>
        <dbReference type="ARBA" id="ARBA00001917"/>
    </source>
</evidence>
<dbReference type="SUPFAM" id="SSF50475">
    <property type="entry name" value="FMN-binding split barrel"/>
    <property type="match status" value="1"/>
</dbReference>
<evidence type="ECO:0000313" key="9">
    <source>
        <dbReference type="EMBL" id="RZF21390.1"/>
    </source>
</evidence>